<dbReference type="InterPro" id="IPR002881">
    <property type="entry name" value="DUF58"/>
</dbReference>
<evidence type="ECO:0000259" key="1">
    <source>
        <dbReference type="Pfam" id="PF01882"/>
    </source>
</evidence>
<dbReference type="AlphaFoldDB" id="H1YY14"/>
<dbReference type="PATRIC" id="fig|937775.9.peg.3265"/>
<dbReference type="EMBL" id="CM001436">
    <property type="protein sequence ID" value="EHQ36949.1"/>
    <property type="molecule type" value="Genomic_DNA"/>
</dbReference>
<name>H1YY14_9EURY</name>
<dbReference type="PANTHER" id="PTHR33608:SF6">
    <property type="entry name" value="BLL2464 PROTEIN"/>
    <property type="match status" value="1"/>
</dbReference>
<dbReference type="HOGENOM" id="CLU_054927_2_1_2"/>
<dbReference type="Pfam" id="PF01882">
    <property type="entry name" value="DUF58"/>
    <property type="match status" value="1"/>
</dbReference>
<dbReference type="Proteomes" id="UP000005741">
    <property type="component" value="Chromosome"/>
</dbReference>
<feature type="domain" description="DUF58" evidence="1">
    <location>
        <begin position="56"/>
        <end position="264"/>
    </location>
</feature>
<dbReference type="PANTHER" id="PTHR33608">
    <property type="entry name" value="BLL2464 PROTEIN"/>
    <property type="match status" value="1"/>
</dbReference>
<keyword evidence="3" id="KW-1185">Reference proteome</keyword>
<evidence type="ECO:0000313" key="3">
    <source>
        <dbReference type="Proteomes" id="UP000005741"/>
    </source>
</evidence>
<dbReference type="OrthoDB" id="3263at2157"/>
<dbReference type="RefSeq" id="WP_004079668.1">
    <property type="nucleotide sequence ID" value="NZ_CM001436.1"/>
</dbReference>
<organism evidence="2 3">
    <name type="scientific">Methanoplanus limicola DSM 2279</name>
    <dbReference type="NCBI Taxonomy" id="937775"/>
    <lineage>
        <taxon>Archaea</taxon>
        <taxon>Methanobacteriati</taxon>
        <taxon>Methanobacteriota</taxon>
        <taxon>Stenosarchaea group</taxon>
        <taxon>Methanomicrobia</taxon>
        <taxon>Methanomicrobiales</taxon>
        <taxon>Methanomicrobiaceae</taxon>
        <taxon>Methanoplanus</taxon>
    </lineage>
</organism>
<sequence length="304" mass="35057">MKITEEENYSSFAGYSAEDCLEIVSRIRIISRSRTERTQTGIHRSLLRGGGIDLADIREYEYSDDIRTMDWKVTARYRKPHVRIYNEERERAVYLMIDRSASSSFGDGVSKELKILEISATIIYSLLKDGDASGILLFTDEIERFIPARKGRRHSALAINTIISHKTASKGTDIKNAAEFLLSRLKRKSHIIIISDFDSPDFSEAISLLGKKHDVQAIRVSDSHETELPDIGLVEISDPETGEQMMIDTSDRNFRERYREITEEYQRDLSQLFRKNRIPELNIITSDPYRDLHLKLSAFFRRTA</sequence>
<accession>H1YY14</accession>
<dbReference type="InParanoid" id="H1YY14"/>
<reference evidence="2 3" key="1">
    <citation type="submission" date="2011-10" db="EMBL/GenBank/DDBJ databases">
        <title>The Improved High-Quality Draft genome of Methanoplanus limicola DSM 2279.</title>
        <authorList>
            <consortium name="US DOE Joint Genome Institute (JGI-PGF)"/>
            <person name="Lucas S."/>
            <person name="Copeland A."/>
            <person name="Lapidus A."/>
            <person name="Glavina del Rio T."/>
            <person name="Dalin E."/>
            <person name="Tice H."/>
            <person name="Bruce D."/>
            <person name="Goodwin L."/>
            <person name="Pitluck S."/>
            <person name="Peters L."/>
            <person name="Mikhailova N."/>
            <person name="Lu M."/>
            <person name="Kyrpides N."/>
            <person name="Mavromatis K."/>
            <person name="Ivanova N."/>
            <person name="Markowitz V."/>
            <person name="Cheng J.-F."/>
            <person name="Hugenholtz P."/>
            <person name="Woyke T."/>
            <person name="Wu D."/>
            <person name="Wirth R."/>
            <person name="Brambilla E.-M."/>
            <person name="Klenk H.-P."/>
            <person name="Eisen J.A."/>
        </authorList>
    </citation>
    <scope>NUCLEOTIDE SEQUENCE [LARGE SCALE GENOMIC DNA]</scope>
    <source>
        <strain evidence="2 3">DSM 2279</strain>
    </source>
</reference>
<gene>
    <name evidence="2" type="ORF">Metlim_2916</name>
</gene>
<dbReference type="Gene3D" id="3.40.50.410">
    <property type="entry name" value="von Willebrand factor, type A domain"/>
    <property type="match status" value="1"/>
</dbReference>
<dbReference type="SUPFAM" id="SSF53300">
    <property type="entry name" value="vWA-like"/>
    <property type="match status" value="1"/>
</dbReference>
<dbReference type="STRING" id="937775.Metlim_2916"/>
<proteinExistence type="predicted"/>
<dbReference type="InterPro" id="IPR036465">
    <property type="entry name" value="vWFA_dom_sf"/>
</dbReference>
<evidence type="ECO:0000313" key="2">
    <source>
        <dbReference type="EMBL" id="EHQ36949.1"/>
    </source>
</evidence>
<protein>
    <recommendedName>
        <fullName evidence="1">DUF58 domain-containing protein</fullName>
    </recommendedName>
</protein>